<dbReference type="AlphaFoldDB" id="A0AAC9XXB0"/>
<dbReference type="Proteomes" id="UP000198329">
    <property type="component" value="Chromosome I"/>
</dbReference>
<gene>
    <name evidence="2" type="ORF">PNIG_a1686</name>
</gene>
<protein>
    <submittedName>
        <fullName evidence="2">Uncharacterized protein</fullName>
    </submittedName>
</protein>
<organism evidence="2 3">
    <name type="scientific">Pseudoalteromonas nigrifaciens</name>
    <dbReference type="NCBI Taxonomy" id="28109"/>
    <lineage>
        <taxon>Bacteria</taxon>
        <taxon>Pseudomonadati</taxon>
        <taxon>Pseudomonadota</taxon>
        <taxon>Gammaproteobacteria</taxon>
        <taxon>Alteromonadales</taxon>
        <taxon>Pseudoalteromonadaceae</taxon>
        <taxon>Pseudoalteromonas</taxon>
    </lineage>
</organism>
<dbReference type="KEGG" id="png:PNIG_a1686"/>
<keyword evidence="3" id="KW-1185">Reference proteome</keyword>
<evidence type="ECO:0000313" key="3">
    <source>
        <dbReference type="Proteomes" id="UP000198329"/>
    </source>
</evidence>
<reference evidence="2 3" key="1">
    <citation type="submission" date="2015-03" db="EMBL/GenBank/DDBJ databases">
        <authorList>
            <person name="Xie B.-B."/>
            <person name="Rong J.-C."/>
            <person name="Qin Q.-L."/>
            <person name="Zhang Y.-Z."/>
        </authorList>
    </citation>
    <scope>NUCLEOTIDE SEQUENCE [LARGE SCALE GENOMIC DNA]</scope>
    <source>
        <strain evidence="2 3">KMM 661</strain>
    </source>
</reference>
<evidence type="ECO:0000256" key="1">
    <source>
        <dbReference type="SAM" id="Phobius"/>
    </source>
</evidence>
<keyword evidence="1" id="KW-1133">Transmembrane helix</keyword>
<name>A0AAC9XXB0_9GAMM</name>
<keyword evidence="1" id="KW-0812">Transmembrane</keyword>
<feature type="transmembrane region" description="Helical" evidence="1">
    <location>
        <begin position="21"/>
        <end position="39"/>
    </location>
</feature>
<dbReference type="EMBL" id="CP011036">
    <property type="protein sequence ID" value="ASM53807.1"/>
    <property type="molecule type" value="Genomic_DNA"/>
</dbReference>
<accession>A0AAC9XXB0</accession>
<evidence type="ECO:0000313" key="2">
    <source>
        <dbReference type="EMBL" id="ASM53807.1"/>
    </source>
</evidence>
<keyword evidence="1" id="KW-0472">Membrane</keyword>
<proteinExistence type="predicted"/>
<sequence>MPKTTFNKVIGQNINTVLMRSSCRLIIYLVLLSGIYLVVKFLSGFFGVGRLINTYLLLLLESNQKIPQRYKKKV</sequence>